<comment type="similarity">
    <text evidence="1">Belongs to the carbon-nitrogen hydrolase superfamily. NIT1/NIT2 family.</text>
</comment>
<dbReference type="EMBL" id="BAABLW010000007">
    <property type="protein sequence ID" value="GAA4920470.1"/>
    <property type="molecule type" value="Genomic_DNA"/>
</dbReference>
<keyword evidence="4" id="KW-1185">Reference proteome</keyword>
<feature type="domain" description="CN hydrolase" evidence="2">
    <location>
        <begin position="1"/>
        <end position="254"/>
    </location>
</feature>
<dbReference type="Pfam" id="PF00795">
    <property type="entry name" value="CN_hydrolase"/>
    <property type="match status" value="1"/>
</dbReference>
<evidence type="ECO:0000313" key="3">
    <source>
        <dbReference type="EMBL" id="GAA4920470.1"/>
    </source>
</evidence>
<dbReference type="InterPro" id="IPR001110">
    <property type="entry name" value="UPF0012_CS"/>
</dbReference>
<organism evidence="3 4">
    <name type="scientific">Nesterenkonia rhizosphaerae</name>
    <dbReference type="NCBI Taxonomy" id="1348272"/>
    <lineage>
        <taxon>Bacteria</taxon>
        <taxon>Bacillati</taxon>
        <taxon>Actinomycetota</taxon>
        <taxon>Actinomycetes</taxon>
        <taxon>Micrococcales</taxon>
        <taxon>Micrococcaceae</taxon>
        <taxon>Nesterenkonia</taxon>
    </lineage>
</organism>
<keyword evidence="3" id="KW-0378">Hydrolase</keyword>
<accession>A0ABP9G3D1</accession>
<proteinExistence type="inferred from homology"/>
<dbReference type="RefSeq" id="WP_345477500.1">
    <property type="nucleotide sequence ID" value="NZ_BAABLW010000007.1"/>
</dbReference>
<dbReference type="PROSITE" id="PS01227">
    <property type="entry name" value="UPF0012"/>
    <property type="match status" value="1"/>
</dbReference>
<protein>
    <submittedName>
        <fullName evidence="3">Carbon-nitrogen hydrolase family protein</fullName>
    </submittedName>
</protein>
<dbReference type="Proteomes" id="UP001500368">
    <property type="component" value="Unassembled WGS sequence"/>
</dbReference>
<dbReference type="PANTHER" id="PTHR23088">
    <property type="entry name" value="NITRILASE-RELATED"/>
    <property type="match status" value="1"/>
</dbReference>
<gene>
    <name evidence="3" type="ORF">GCM10025790_15660</name>
</gene>
<name>A0ABP9G3D1_9MICC</name>
<reference evidence="4" key="1">
    <citation type="journal article" date="2019" name="Int. J. Syst. Evol. Microbiol.">
        <title>The Global Catalogue of Microorganisms (GCM) 10K type strain sequencing project: providing services to taxonomists for standard genome sequencing and annotation.</title>
        <authorList>
            <consortium name="The Broad Institute Genomics Platform"/>
            <consortium name="The Broad Institute Genome Sequencing Center for Infectious Disease"/>
            <person name="Wu L."/>
            <person name="Ma J."/>
        </authorList>
    </citation>
    <scope>NUCLEOTIDE SEQUENCE [LARGE SCALE GENOMIC DNA]</scope>
    <source>
        <strain evidence="4">JCM 19129</strain>
    </source>
</reference>
<dbReference type="PANTHER" id="PTHR23088:SF27">
    <property type="entry name" value="DEAMINATED GLUTATHIONE AMIDASE"/>
    <property type="match status" value="1"/>
</dbReference>
<evidence type="ECO:0000256" key="1">
    <source>
        <dbReference type="ARBA" id="ARBA00010613"/>
    </source>
</evidence>
<dbReference type="GO" id="GO:0016787">
    <property type="term" value="F:hydrolase activity"/>
    <property type="evidence" value="ECO:0007669"/>
    <property type="project" value="UniProtKB-KW"/>
</dbReference>
<dbReference type="PROSITE" id="PS50263">
    <property type="entry name" value="CN_HYDROLASE"/>
    <property type="match status" value="1"/>
</dbReference>
<evidence type="ECO:0000259" key="2">
    <source>
        <dbReference type="PROSITE" id="PS50263"/>
    </source>
</evidence>
<evidence type="ECO:0000313" key="4">
    <source>
        <dbReference type="Proteomes" id="UP001500368"/>
    </source>
</evidence>
<comment type="caution">
    <text evidence="3">The sequence shown here is derived from an EMBL/GenBank/DDBJ whole genome shotgun (WGS) entry which is preliminary data.</text>
</comment>
<dbReference type="Gene3D" id="3.60.110.10">
    <property type="entry name" value="Carbon-nitrogen hydrolase"/>
    <property type="match status" value="1"/>
</dbReference>
<dbReference type="CDD" id="cd07581">
    <property type="entry name" value="nitrilase_3"/>
    <property type="match status" value="1"/>
</dbReference>
<dbReference type="InterPro" id="IPR036526">
    <property type="entry name" value="C-N_Hydrolase_sf"/>
</dbReference>
<dbReference type="SUPFAM" id="SSF56317">
    <property type="entry name" value="Carbon-nitrogen hydrolase"/>
    <property type="match status" value="1"/>
</dbReference>
<dbReference type="InterPro" id="IPR003010">
    <property type="entry name" value="C-N_Hydrolase"/>
</dbReference>
<sequence>MRVAAAQIVTGKDLQKNLDLIDQWAGKAASAGAELVVFPEAAQRAFGYNLTSIAEPLDGPWAQQVRSIAAHHGLVIVAGMFTPAEPSEQGTARVANTLLVTGPTSEGTVDTSYQKLHLYDAFGFQESRTVQEGTAPVRFAATGLNFGLATCYDIRFPALFQHHARAGAQATLLSASWGAGPGKVEQWRVLAQARALDSTQYVIACGQGLPEAAGVAAPEGAPTGVGHSMIISPAGEILAEAGEAPELLVADLDPALVERTRGLIPVLTNARDIG</sequence>